<protein>
    <submittedName>
        <fullName evidence="2">Uncharacterized protein</fullName>
    </submittedName>
</protein>
<evidence type="ECO:0000313" key="2">
    <source>
        <dbReference type="EMBL" id="CAD7447979.1"/>
    </source>
</evidence>
<organism evidence="2">
    <name type="scientific">Timema bartmani</name>
    <dbReference type="NCBI Taxonomy" id="61472"/>
    <lineage>
        <taxon>Eukaryota</taxon>
        <taxon>Metazoa</taxon>
        <taxon>Ecdysozoa</taxon>
        <taxon>Arthropoda</taxon>
        <taxon>Hexapoda</taxon>
        <taxon>Insecta</taxon>
        <taxon>Pterygota</taxon>
        <taxon>Neoptera</taxon>
        <taxon>Polyneoptera</taxon>
        <taxon>Phasmatodea</taxon>
        <taxon>Timematodea</taxon>
        <taxon>Timematoidea</taxon>
        <taxon>Timematidae</taxon>
        <taxon>Timema</taxon>
    </lineage>
</organism>
<feature type="region of interest" description="Disordered" evidence="1">
    <location>
        <begin position="1"/>
        <end position="23"/>
    </location>
</feature>
<name>A0A7R9F6Q0_9NEOP</name>
<dbReference type="AlphaFoldDB" id="A0A7R9F6Q0"/>
<reference evidence="2" key="1">
    <citation type="submission" date="2020-11" db="EMBL/GenBank/DDBJ databases">
        <authorList>
            <person name="Tran Van P."/>
        </authorList>
    </citation>
    <scope>NUCLEOTIDE SEQUENCE</scope>
</reference>
<feature type="region of interest" description="Disordered" evidence="1">
    <location>
        <begin position="101"/>
        <end position="122"/>
    </location>
</feature>
<dbReference type="EMBL" id="OD569451">
    <property type="protein sequence ID" value="CAD7447979.1"/>
    <property type="molecule type" value="Genomic_DNA"/>
</dbReference>
<gene>
    <name evidence="2" type="ORF">TBIB3V08_LOCUS10272</name>
</gene>
<sequence>MTPTVGKGESKEEAGLVARSVWPPPNRSFIRHQQFLIAKAQNHFQNKSNLHNESRNAFASLDNRLEPKEDDGNNEIDLKEMEQPMEDGEEINPLQVNKTLSAGTKTKRNSPKNMPPLQVLSKKKVKSQLKNSASRPPHLHCEVIGRGHQHLRVARVECHGIYHVIVWELGETSPIVSVPQVPMAILGPAA</sequence>
<evidence type="ECO:0000256" key="1">
    <source>
        <dbReference type="SAM" id="MobiDB-lite"/>
    </source>
</evidence>
<accession>A0A7R9F6Q0</accession>
<proteinExistence type="predicted"/>